<organism evidence="3 4">
    <name type="scientific">Tsukamurella paurometabola (strain ATCC 8368 / DSM 20162 / CCUG 35730 / CIP 100753 / JCM 10117 / KCTC 9821 / NBRC 16120 / NCIMB 702349 / NCTC 13040)</name>
    <name type="common">Corynebacterium paurometabolum</name>
    <dbReference type="NCBI Taxonomy" id="521096"/>
    <lineage>
        <taxon>Bacteria</taxon>
        <taxon>Bacillati</taxon>
        <taxon>Actinomycetota</taxon>
        <taxon>Actinomycetes</taxon>
        <taxon>Mycobacteriales</taxon>
        <taxon>Tsukamurellaceae</taxon>
        <taxon>Tsukamurella</taxon>
    </lineage>
</organism>
<gene>
    <name evidence="3" type="ordered locus">Tpau_0063</name>
</gene>
<dbReference type="CAZy" id="GT26">
    <property type="family name" value="Glycosyltransferase Family 26"/>
</dbReference>
<name>D5UPU9_TSUPD</name>
<dbReference type="eggNOG" id="COG1922">
    <property type="taxonomic scope" value="Bacteria"/>
</dbReference>
<sequence>MTALTQRMLVAGTVITRLSHAEALDLVERRAAAPGRRPLGLCSANLDHFHHFRPGRNHLGSAVDWVTLADGAPVVRRGERLTGERWPRVTGADLLPDVIAVCAEHGFRIGFVGGTPEAHRALDATLRSTHPGLAIAGYWAPERDELEDPAANARLVAELRTAGVTVLVVGLGKPRQEQWIDTWGAETGAGVLLPFGAAADFIAGTVDRAPEAWQRADLEWLYRLKQEPRRLARRYLIQGPPALLRLRGARLVTSDATSARGDRP</sequence>
<dbReference type="AlphaFoldDB" id="D5UPU9"/>
<dbReference type="HOGENOM" id="CLU_063203_0_1_11"/>
<accession>D5UPU9</accession>
<dbReference type="NCBIfam" id="TIGR00696">
    <property type="entry name" value="wecG_tagA_cpsF"/>
    <property type="match status" value="1"/>
</dbReference>
<dbReference type="STRING" id="521096.Tpau_0063"/>
<keyword evidence="4" id="KW-1185">Reference proteome</keyword>
<dbReference type="Pfam" id="PF03808">
    <property type="entry name" value="Glyco_tran_WecG"/>
    <property type="match status" value="1"/>
</dbReference>
<proteinExistence type="predicted"/>
<protein>
    <submittedName>
        <fullName evidence="3">Glycosyl transferase, WecB/TagA/CpsF family</fullName>
    </submittedName>
</protein>
<keyword evidence="2 3" id="KW-0808">Transferase</keyword>
<dbReference type="InterPro" id="IPR004629">
    <property type="entry name" value="WecG_TagA_CpsF"/>
</dbReference>
<reference evidence="4" key="1">
    <citation type="submission" date="2010-03" db="EMBL/GenBank/DDBJ databases">
        <title>The complete chromosome of Tsukamurella paurometabola DSM 20162.</title>
        <authorList>
            <consortium name="US DOE Joint Genome Institute (JGI-PGF)"/>
            <person name="Lucas S."/>
            <person name="Copeland A."/>
            <person name="Lapidus A."/>
            <person name="Glavina del Rio T."/>
            <person name="Dalin E."/>
            <person name="Tice H."/>
            <person name="Bruce D."/>
            <person name="Goodwin L."/>
            <person name="Pitluck S."/>
            <person name="Kyrpides N."/>
            <person name="Mavromatis K."/>
            <person name="Ivanova N."/>
            <person name="Mikhailova N."/>
            <person name="Munk A.C."/>
            <person name="Brettin T."/>
            <person name="Detter J.C."/>
            <person name="Tapia R."/>
            <person name="Han C."/>
            <person name="Larimer F."/>
            <person name="Land M."/>
            <person name="Hauser L."/>
            <person name="Markowitz V."/>
            <person name="Cheng J.-F."/>
            <person name="Hugenholtz P."/>
            <person name="Woyke T."/>
            <person name="Wu D."/>
            <person name="Jando M."/>
            <person name="Brambilla E."/>
            <person name="Klenk H.-P."/>
            <person name="Eisen J.A."/>
        </authorList>
    </citation>
    <scope>NUCLEOTIDE SEQUENCE [LARGE SCALE GENOMIC DNA]</scope>
    <source>
        <strain evidence="4">ATCC 8368 / DSM 20162 / CCUG 35730 / CIP 100753 / JCM 10117 / KCTC 9821 / NBRC 16120 / NCIMB 702349 / NCTC 13040</strain>
    </source>
</reference>
<dbReference type="GO" id="GO:0016758">
    <property type="term" value="F:hexosyltransferase activity"/>
    <property type="evidence" value="ECO:0007669"/>
    <property type="project" value="TreeGrafter"/>
</dbReference>
<evidence type="ECO:0000313" key="4">
    <source>
        <dbReference type="Proteomes" id="UP000001213"/>
    </source>
</evidence>
<reference evidence="3 4" key="2">
    <citation type="journal article" date="2011" name="Stand. Genomic Sci.">
        <title>Complete genome sequence of Tsukamurella paurometabola type strain (no. 33).</title>
        <authorList>
            <person name="Munk A.C."/>
            <person name="Lapidus A."/>
            <person name="Lucas S."/>
            <person name="Nolan M."/>
            <person name="Tice H."/>
            <person name="Cheng J.F."/>
            <person name="Del Rio T.G."/>
            <person name="Goodwin L."/>
            <person name="Pitluck S."/>
            <person name="Liolios K."/>
            <person name="Huntemann M."/>
            <person name="Ivanova N."/>
            <person name="Mavromatis K."/>
            <person name="Mikhailova N."/>
            <person name="Pati A."/>
            <person name="Chen A."/>
            <person name="Palaniappan K."/>
            <person name="Tapia R."/>
            <person name="Han C."/>
            <person name="Land M."/>
            <person name="Hauser L."/>
            <person name="Chang Y.J."/>
            <person name="Jeffries C.D."/>
            <person name="Brettin T."/>
            <person name="Yasawong M."/>
            <person name="Brambilla E.M."/>
            <person name="Rohde M."/>
            <person name="Sikorski J."/>
            <person name="Goker M."/>
            <person name="Detter J.C."/>
            <person name="Woyke T."/>
            <person name="Bristow J."/>
            <person name="Eisen J.A."/>
            <person name="Markowitz V."/>
            <person name="Hugenholtz P."/>
            <person name="Kyrpides N.C."/>
            <person name="Klenk H.P."/>
        </authorList>
    </citation>
    <scope>NUCLEOTIDE SEQUENCE [LARGE SCALE GENOMIC DNA]</scope>
    <source>
        <strain evidence="4">ATCC 8368 / DSM 20162 / CCUG 35730 / CIP 100753 / JCM 10117 / KCTC 9821 / NBRC 16120 / NCIMB 702349 / NCTC 13040</strain>
    </source>
</reference>
<dbReference type="PANTHER" id="PTHR34136">
    <property type="match status" value="1"/>
</dbReference>
<dbReference type="KEGG" id="tpr:Tpau_0063"/>
<keyword evidence="1" id="KW-0328">Glycosyltransferase</keyword>
<dbReference type="CDD" id="cd06533">
    <property type="entry name" value="Glyco_transf_WecG_TagA"/>
    <property type="match status" value="1"/>
</dbReference>
<evidence type="ECO:0000313" key="3">
    <source>
        <dbReference type="EMBL" id="ADG76717.1"/>
    </source>
</evidence>
<dbReference type="Proteomes" id="UP000001213">
    <property type="component" value="Chromosome"/>
</dbReference>
<dbReference type="PANTHER" id="PTHR34136:SF1">
    <property type="entry name" value="UDP-N-ACETYL-D-MANNOSAMINURONIC ACID TRANSFERASE"/>
    <property type="match status" value="1"/>
</dbReference>
<evidence type="ECO:0000256" key="2">
    <source>
        <dbReference type="ARBA" id="ARBA00022679"/>
    </source>
</evidence>
<evidence type="ECO:0000256" key="1">
    <source>
        <dbReference type="ARBA" id="ARBA00022676"/>
    </source>
</evidence>
<dbReference type="EMBL" id="CP001966">
    <property type="protein sequence ID" value="ADG76717.1"/>
    <property type="molecule type" value="Genomic_DNA"/>
</dbReference>